<evidence type="ECO:0000256" key="1">
    <source>
        <dbReference type="SAM" id="MobiDB-lite"/>
    </source>
</evidence>
<keyword evidence="4" id="KW-1185">Reference proteome</keyword>
<keyword evidence="2" id="KW-0472">Membrane</keyword>
<reference evidence="3 4" key="1">
    <citation type="submission" date="2016-01" db="EMBL/GenBank/DDBJ databases">
        <title>The new phylogeny of the genus Mycobacterium.</title>
        <authorList>
            <person name="Tarcisio F."/>
            <person name="Conor M."/>
            <person name="Antonella G."/>
            <person name="Elisabetta G."/>
            <person name="Giulia F.S."/>
            <person name="Sara T."/>
            <person name="Anna F."/>
            <person name="Clotilde B."/>
            <person name="Roberto B."/>
            <person name="Veronica D.S."/>
            <person name="Fabio R."/>
            <person name="Monica P."/>
            <person name="Olivier J."/>
            <person name="Enrico T."/>
            <person name="Nicola S."/>
        </authorList>
    </citation>
    <scope>NUCLEOTIDE SEQUENCE [LARGE SCALE GENOMIC DNA]</scope>
    <source>
        <strain evidence="3 4">DSM 44277</strain>
    </source>
</reference>
<keyword evidence="2" id="KW-1133">Transmembrane helix</keyword>
<feature type="transmembrane region" description="Helical" evidence="2">
    <location>
        <begin position="29"/>
        <end position="50"/>
    </location>
</feature>
<protein>
    <submittedName>
        <fullName evidence="3">Uncharacterized protein</fullName>
    </submittedName>
</protein>
<dbReference type="RefSeq" id="WP_085180681.1">
    <property type="nucleotide sequence ID" value="NZ_JACKSV010000074.1"/>
</dbReference>
<dbReference type="Proteomes" id="UP000193990">
    <property type="component" value="Unassembled WGS sequence"/>
</dbReference>
<name>A0A1X1R5W7_MYCBE</name>
<evidence type="ECO:0000313" key="3">
    <source>
        <dbReference type="EMBL" id="ORV00159.1"/>
    </source>
</evidence>
<feature type="region of interest" description="Disordered" evidence="1">
    <location>
        <begin position="60"/>
        <end position="79"/>
    </location>
</feature>
<dbReference type="EMBL" id="LQOK01000025">
    <property type="protein sequence ID" value="ORV00159.1"/>
    <property type="molecule type" value="Genomic_DNA"/>
</dbReference>
<proteinExistence type="predicted"/>
<accession>A0A1X1R5W7</accession>
<dbReference type="AlphaFoldDB" id="A0A1X1R5W7"/>
<evidence type="ECO:0000256" key="2">
    <source>
        <dbReference type="SAM" id="Phobius"/>
    </source>
</evidence>
<evidence type="ECO:0000313" key="4">
    <source>
        <dbReference type="Proteomes" id="UP000193990"/>
    </source>
</evidence>
<gene>
    <name evidence="3" type="ORF">AWB93_10085</name>
</gene>
<comment type="caution">
    <text evidence="3">The sequence shown here is derived from an EMBL/GenBank/DDBJ whole genome shotgun (WGS) entry which is preliminary data.</text>
</comment>
<organism evidence="3 4">
    <name type="scientific">Mycobacterium bohemicum</name>
    <dbReference type="NCBI Taxonomy" id="56425"/>
    <lineage>
        <taxon>Bacteria</taxon>
        <taxon>Bacillati</taxon>
        <taxon>Actinomycetota</taxon>
        <taxon>Actinomycetes</taxon>
        <taxon>Mycobacteriales</taxon>
        <taxon>Mycobacteriaceae</taxon>
        <taxon>Mycobacterium</taxon>
    </lineage>
</organism>
<sequence>MRFNAAWRGVRNGPRRVVRLQRRLWLAELAMWPTAAALLALVGAGGWLLWQRKARARRAETAARAPVDAPEPAVPGAGN</sequence>
<keyword evidence="2" id="KW-0812">Transmembrane</keyword>